<gene>
    <name evidence="1" type="ORF">Amon02_000237900</name>
</gene>
<sequence>MLSSHKTILADTKSELDTHKSTLAETQKDLDTHKATLADSQKELDTHKINLADSQKELDAHKATLADSQKELDAHKADLQSKHAELESVKAKLDDDDHLKEHVTSRGMVLSDSVEHDKLQSDYASKVKDVEAAQLALADKEKQIESLKSLLESKDAELESLKKLASGSKADTPYMSTTSSPVVGPHVPSAIAGTAAGVAATAAIAAAASGLPEDYKQKGISAISLSSETERIVVKSKNSPVINPADDVPSPGVSRVGSELDSAKASLKSIDPAALPADKDLRIKDLQHKLDAPTTTYLGEKAKAAGLVLIPATDYENFLDTVRSLDHTKDKVEPVDKDHLTSATGFAAGGVLGLAAASLASMKKSVDKPPVDYLINNLKKMGYTSIPKSQYDNLVKTSNESAPASPIGTPTKRSFKTVETVDTLKKKCADMGLVALSTSSYDSLIVSSKRSLTTVELIDRIEKAGMVALTKESYLSLLDAFSSLGASFAELVDKLKDTNSTEFHTTLTELKALIENQNKIATSYEAPSHDYINEKASNMGYKVITLHDYASLRETHPTIENSTELLEANNFKVIPTDEYEKLVDASKKVEKPDHSFVSNLAAATGLSVLATADHDKLKERSISGKKAESDLQAKTAELQTVTGELAAVQKNLADTKQQLSEKEKELAQVKEEVENPSADYIKSKAVPLGLVALLAGDHAAQKKALNEKEKELSNLNNQLEDPEFVKTRAVAHGFAPASAKDYDDLQEKLNDVLAALEDKNDELEAKNVVLEATKADLQSVMDELNAIKKEHENPNNDYIKRMSSVLGLVALPVAEHASLQKTLAAKGEEVEKLEADIADKDAEIKKLEEELAERQALVASLNKQLEEPDVEYLKSKSTARGLVAIPIAEQKELSDAITAKTAEVEKLESQISTNAEELQAVKSELSEKQTALTSLNKQLEEPDAEYVKSKSQSHGLVAIPLVDHEKLTKSLDSKSTQLEDLEAQIAEKTAELEKAKAELADNQSVIASLNKKLEEPDADYVKSKSDAYGLIAIPMSEHRELSASVNEKNAQIDSLTKKIDEPDAEYLKAKSEVYGLVTVPSSEYVQMRDTLSSKESELQESQNKLNAQLKELEDAKAELATVKQQLLEARHELEDDVGHFVDANSPSLIASRGVGSVPALSEDSSKLDDVEKQLRDRLLELQTLEKELDAKQAKLQAASEDPESSSILGSAVVPAAALGVGAALAKSVNTVSEKDNSKATETLDDDDEYDNDSNTHSTAPAGITVAELSQIKQQLADRDFEIAELKNQLTEPKKNDTAISGATGIG</sequence>
<proteinExistence type="predicted"/>
<evidence type="ECO:0000313" key="1">
    <source>
        <dbReference type="EMBL" id="GME75948.1"/>
    </source>
</evidence>
<reference evidence="1" key="1">
    <citation type="submission" date="2023-04" db="EMBL/GenBank/DDBJ databases">
        <title>Ambrosiozyma monospora NBRC 10751.</title>
        <authorList>
            <person name="Ichikawa N."/>
            <person name="Sato H."/>
            <person name="Tonouchi N."/>
        </authorList>
    </citation>
    <scope>NUCLEOTIDE SEQUENCE</scope>
    <source>
        <strain evidence="1">NBRC 10751</strain>
    </source>
</reference>
<evidence type="ECO:0000313" key="2">
    <source>
        <dbReference type="Proteomes" id="UP001165064"/>
    </source>
</evidence>
<comment type="caution">
    <text evidence="1">The sequence shown here is derived from an EMBL/GenBank/DDBJ whole genome shotgun (WGS) entry which is preliminary data.</text>
</comment>
<accession>A0ACB5SXN9</accession>
<name>A0ACB5SXN9_AMBMO</name>
<keyword evidence="2" id="KW-1185">Reference proteome</keyword>
<dbReference type="EMBL" id="BSXS01001361">
    <property type="protein sequence ID" value="GME75948.1"/>
    <property type="molecule type" value="Genomic_DNA"/>
</dbReference>
<protein>
    <submittedName>
        <fullName evidence="1">Unnamed protein product</fullName>
    </submittedName>
</protein>
<organism evidence="1 2">
    <name type="scientific">Ambrosiozyma monospora</name>
    <name type="common">Yeast</name>
    <name type="synonym">Endomycopsis monosporus</name>
    <dbReference type="NCBI Taxonomy" id="43982"/>
    <lineage>
        <taxon>Eukaryota</taxon>
        <taxon>Fungi</taxon>
        <taxon>Dikarya</taxon>
        <taxon>Ascomycota</taxon>
        <taxon>Saccharomycotina</taxon>
        <taxon>Pichiomycetes</taxon>
        <taxon>Pichiales</taxon>
        <taxon>Pichiaceae</taxon>
        <taxon>Ambrosiozyma</taxon>
    </lineage>
</organism>
<dbReference type="Proteomes" id="UP001165064">
    <property type="component" value="Unassembled WGS sequence"/>
</dbReference>